<accession>A0ACC5X757</accession>
<dbReference type="EMBL" id="CM040469">
    <property type="protein sequence ID" value="MCI4387144.1"/>
    <property type="molecule type" value="Genomic_DNA"/>
</dbReference>
<keyword evidence="2" id="KW-1185">Reference proteome</keyword>
<evidence type="ECO:0000313" key="1">
    <source>
        <dbReference type="EMBL" id="MCI4387144.1"/>
    </source>
</evidence>
<organism evidence="1 2">
    <name type="scientific">Pangasianodon gigas</name>
    <name type="common">Mekong giant catfish</name>
    <name type="synonym">Pangasius gigas</name>
    <dbReference type="NCBI Taxonomy" id="30993"/>
    <lineage>
        <taxon>Eukaryota</taxon>
        <taxon>Metazoa</taxon>
        <taxon>Chordata</taxon>
        <taxon>Craniata</taxon>
        <taxon>Vertebrata</taxon>
        <taxon>Euteleostomi</taxon>
        <taxon>Actinopterygii</taxon>
        <taxon>Neopterygii</taxon>
        <taxon>Teleostei</taxon>
        <taxon>Ostariophysi</taxon>
        <taxon>Siluriformes</taxon>
        <taxon>Pangasiidae</taxon>
        <taxon>Pangasianodon</taxon>
    </lineage>
</organism>
<comment type="caution">
    <text evidence="1">The sequence shown here is derived from an EMBL/GenBank/DDBJ whole genome shotgun (WGS) entry which is preliminary data.</text>
</comment>
<dbReference type="Proteomes" id="UP000829447">
    <property type="component" value="Linkage Group LG16"/>
</dbReference>
<reference evidence="1 2" key="1">
    <citation type="journal article" date="2022" name="bioRxiv">
        <title>An ancient truncated duplication of the anti-Mullerian hormone receptor type 2 gene is a potential conserved master sex determinant in the Pangasiidae catfish family.</title>
        <authorList>
            <person name="Wen M."/>
            <person name="Pan Q."/>
            <person name="Jouanno E."/>
            <person name="Montfort J."/>
            <person name="Zahm M."/>
            <person name="Cabau C."/>
            <person name="Klopp C."/>
            <person name="Iampietro C."/>
            <person name="Roques C."/>
            <person name="Bouchez O."/>
            <person name="Castinel A."/>
            <person name="Donnadieu C."/>
            <person name="Parrinello H."/>
            <person name="Poncet C."/>
            <person name="Belmonte E."/>
            <person name="Gautier V."/>
            <person name="Avarre J.-C."/>
            <person name="Dugue R."/>
            <person name="Gustiano R."/>
            <person name="Ha T.T.T."/>
            <person name="Campet M."/>
            <person name="Sriphairoj K."/>
            <person name="Ribolli J."/>
            <person name="de Almeida F.L."/>
            <person name="Desvignes T."/>
            <person name="Postlethwait J.H."/>
            <person name="Bucao C.F."/>
            <person name="Robinson-Rechavi M."/>
            <person name="Bobe J."/>
            <person name="Herpin A."/>
            <person name="Guiguen Y."/>
        </authorList>
    </citation>
    <scope>NUCLEOTIDE SEQUENCE [LARGE SCALE GENOMIC DNA]</scope>
    <source>
        <strain evidence="1">YG-Dec2019</strain>
    </source>
</reference>
<protein>
    <submittedName>
        <fullName evidence="1">Uncharacterized protein</fullName>
    </submittedName>
</protein>
<sequence length="192" mass="22511">MIRARVPGIFITFLCLLLMLCVLLMVLKCSWCSYTAEKRPFPEFEESKSVVFRYNDEGPGSDVEQRKWKRTHFQESWEITEKAWNKTRTVSDVSQSQMWTMLNTMIEEKLFRLHEEEKELCDYKPHQYDNEGEPEDLAQLDSISMADSYFSLGDLQNLVSKFQGLAAKCRPDHIQESYMSQASLSSHDHHLL</sequence>
<evidence type="ECO:0000313" key="2">
    <source>
        <dbReference type="Proteomes" id="UP000829447"/>
    </source>
</evidence>
<name>A0ACC5X757_PANGG</name>
<gene>
    <name evidence="1" type="ORF">PGIGA_G00070760</name>
</gene>
<proteinExistence type="predicted"/>